<dbReference type="EMBL" id="CWQY01000004">
    <property type="protein sequence ID" value="CSC24197.1"/>
    <property type="molecule type" value="Genomic_DNA"/>
</dbReference>
<name>A0A655R4C3_VIBCL</name>
<accession>A0A655R4C3</accession>
<dbReference type="Proteomes" id="UP000044806">
    <property type="component" value="Unassembled WGS sequence"/>
</dbReference>
<dbReference type="AlphaFoldDB" id="A0A655R4C3"/>
<gene>
    <name evidence="1" type="ORF">ERS013165_02199</name>
    <name evidence="2" type="ORF">ERS013200_00933</name>
</gene>
<proteinExistence type="predicted"/>
<evidence type="ECO:0000313" key="1">
    <source>
        <dbReference type="EMBL" id="CSA69289.1"/>
    </source>
</evidence>
<evidence type="ECO:0000313" key="2">
    <source>
        <dbReference type="EMBL" id="CSC24197.1"/>
    </source>
</evidence>
<reference evidence="3 4" key="1">
    <citation type="submission" date="2015-07" db="EMBL/GenBank/DDBJ databases">
        <authorList>
            <consortium name="Pathogen Informatics"/>
        </authorList>
    </citation>
    <scope>NUCLEOTIDE SEQUENCE [LARGE SCALE GENOMIC DNA]</scope>
    <source>
        <strain evidence="2 3">A316</strain>
        <strain evidence="1 4">A51</strain>
    </source>
</reference>
<dbReference type="Proteomes" id="UP000041770">
    <property type="component" value="Unassembled WGS sequence"/>
</dbReference>
<protein>
    <submittedName>
        <fullName evidence="2">Uncharacterized protein</fullName>
    </submittedName>
</protein>
<sequence length="51" mass="6110">MRFSDPFALETVWCAVNLVAMRRGKQFVQKLNNQCRFCYSRLNDRVRRATL</sequence>
<evidence type="ECO:0000313" key="3">
    <source>
        <dbReference type="Proteomes" id="UP000041770"/>
    </source>
</evidence>
<organism evidence="2 3">
    <name type="scientific">Vibrio cholerae</name>
    <dbReference type="NCBI Taxonomy" id="666"/>
    <lineage>
        <taxon>Bacteria</taxon>
        <taxon>Pseudomonadati</taxon>
        <taxon>Pseudomonadota</taxon>
        <taxon>Gammaproteobacteria</taxon>
        <taxon>Vibrionales</taxon>
        <taxon>Vibrionaceae</taxon>
        <taxon>Vibrio</taxon>
    </lineage>
</organism>
<dbReference type="EMBL" id="CWOW01000010">
    <property type="protein sequence ID" value="CSA69289.1"/>
    <property type="molecule type" value="Genomic_DNA"/>
</dbReference>
<evidence type="ECO:0000313" key="4">
    <source>
        <dbReference type="Proteomes" id="UP000044806"/>
    </source>
</evidence>